<evidence type="ECO:0000313" key="1">
    <source>
        <dbReference type="EMBL" id="BAF13124.1"/>
    </source>
</evidence>
<evidence type="ECO:0000313" key="2">
    <source>
        <dbReference type="Proteomes" id="UP000000763"/>
    </source>
</evidence>
<dbReference type="OMA" id="CTMFSAI"/>
<proteinExistence type="predicted"/>
<dbReference type="EMBL" id="AP008209">
    <property type="protein sequence ID" value="BAF13124.1"/>
    <property type="molecule type" value="Genomic_DNA"/>
</dbReference>
<name>A0A0P0W3P5_ORYSJ</name>
<protein>
    <submittedName>
        <fullName evidence="1">Os03g0738300 protein</fullName>
    </submittedName>
</protein>
<dbReference type="Proteomes" id="UP000000763">
    <property type="component" value="Chromosome 3"/>
</dbReference>
<dbReference type="KEGG" id="dosa:Os03g0738300"/>
<reference evidence="2" key="2">
    <citation type="journal article" date="2008" name="Nucleic Acids Res.">
        <title>The rice annotation project database (RAP-DB): 2008 update.</title>
        <authorList>
            <consortium name="The rice annotation project (RAP)"/>
        </authorList>
    </citation>
    <scope>GENOME REANNOTATION</scope>
    <source>
        <strain evidence="2">cv. Nipponbare</strain>
    </source>
</reference>
<gene>
    <name evidence="1" type="ordered locus">Os03g0738300</name>
</gene>
<sequence length="83" mass="9518">MGSYGWIQTQQGSEVLSAFSCTMFSAIQQCIAEFRHRYFGIWTGFSNGMNKNTLAKSLQFTWTAMALHSQWTEDFMIFNSKPS</sequence>
<reference evidence="1 2" key="1">
    <citation type="journal article" date="2005" name="Nature">
        <title>The map-based sequence of the rice genome.</title>
        <authorList>
            <consortium name="International rice genome sequencing project (IRGSP)"/>
            <person name="Matsumoto T."/>
            <person name="Wu J."/>
            <person name="Kanamori H."/>
            <person name="Katayose Y."/>
            <person name="Fujisawa M."/>
            <person name="Namiki N."/>
            <person name="Mizuno H."/>
            <person name="Yamamoto K."/>
            <person name="Antonio B.A."/>
            <person name="Baba T."/>
            <person name="Sakata K."/>
            <person name="Nagamura Y."/>
            <person name="Aoki H."/>
            <person name="Arikawa K."/>
            <person name="Arita K."/>
            <person name="Bito T."/>
            <person name="Chiden Y."/>
            <person name="Fujitsuka N."/>
            <person name="Fukunaka R."/>
            <person name="Hamada M."/>
            <person name="Harada C."/>
            <person name="Hayashi A."/>
            <person name="Hijishita S."/>
            <person name="Honda M."/>
            <person name="Hosokawa S."/>
            <person name="Ichikawa Y."/>
            <person name="Idonuma A."/>
            <person name="Iijima M."/>
            <person name="Ikeda M."/>
            <person name="Ikeno M."/>
            <person name="Ito K."/>
            <person name="Ito S."/>
            <person name="Ito T."/>
            <person name="Ito Y."/>
            <person name="Ito Y."/>
            <person name="Iwabuchi A."/>
            <person name="Kamiya K."/>
            <person name="Karasawa W."/>
            <person name="Kurita K."/>
            <person name="Katagiri S."/>
            <person name="Kikuta A."/>
            <person name="Kobayashi H."/>
            <person name="Kobayashi N."/>
            <person name="Machita K."/>
            <person name="Maehara T."/>
            <person name="Masukawa M."/>
            <person name="Mizubayashi T."/>
            <person name="Mukai Y."/>
            <person name="Nagasaki H."/>
            <person name="Nagata Y."/>
            <person name="Naito S."/>
            <person name="Nakashima M."/>
            <person name="Nakama Y."/>
            <person name="Nakamichi Y."/>
            <person name="Nakamura M."/>
            <person name="Meguro A."/>
            <person name="Negishi M."/>
            <person name="Ohta I."/>
            <person name="Ohta T."/>
            <person name="Okamoto M."/>
            <person name="Ono N."/>
            <person name="Saji S."/>
            <person name="Sakaguchi M."/>
            <person name="Sakai K."/>
            <person name="Shibata M."/>
            <person name="Shimokawa T."/>
            <person name="Song J."/>
            <person name="Takazaki Y."/>
            <person name="Terasawa K."/>
            <person name="Tsugane M."/>
            <person name="Tsuji K."/>
            <person name="Ueda S."/>
            <person name="Waki K."/>
            <person name="Yamagata H."/>
            <person name="Yamamoto M."/>
            <person name="Yamamoto S."/>
            <person name="Yamane H."/>
            <person name="Yoshiki S."/>
            <person name="Yoshihara R."/>
            <person name="Yukawa K."/>
            <person name="Zhong H."/>
            <person name="Yano M."/>
            <person name="Yuan Q."/>
            <person name="Ouyang S."/>
            <person name="Liu J."/>
            <person name="Jones K.M."/>
            <person name="Gansberger K."/>
            <person name="Moffat K."/>
            <person name="Hill J."/>
            <person name="Bera J."/>
            <person name="Fadrosh D."/>
            <person name="Jin S."/>
            <person name="Johri S."/>
            <person name="Kim M."/>
            <person name="Overton L."/>
            <person name="Reardon M."/>
            <person name="Tsitrin T."/>
            <person name="Vuong H."/>
            <person name="Weaver B."/>
            <person name="Ciecko A."/>
            <person name="Tallon L."/>
            <person name="Jackson J."/>
            <person name="Pai G."/>
            <person name="Aken S.V."/>
            <person name="Utterback T."/>
            <person name="Reidmuller S."/>
            <person name="Feldblyum T."/>
            <person name="Hsiao J."/>
            <person name="Zismann V."/>
            <person name="Iobst S."/>
            <person name="de Vazeille A.R."/>
            <person name="Buell C.R."/>
            <person name="Ying K."/>
            <person name="Li Y."/>
            <person name="Lu T."/>
            <person name="Huang Y."/>
            <person name="Zhao Q."/>
            <person name="Feng Q."/>
            <person name="Zhang L."/>
            <person name="Zhu J."/>
            <person name="Weng Q."/>
            <person name="Mu J."/>
            <person name="Lu Y."/>
            <person name="Fan D."/>
            <person name="Liu Y."/>
            <person name="Guan J."/>
            <person name="Zhang Y."/>
            <person name="Yu S."/>
            <person name="Liu X."/>
            <person name="Zhang Y."/>
            <person name="Hong G."/>
            <person name="Han B."/>
            <person name="Choisne N."/>
            <person name="Demange N."/>
            <person name="Orjeda G."/>
            <person name="Samain S."/>
            <person name="Cattolico L."/>
            <person name="Pelletier E."/>
            <person name="Couloux A."/>
            <person name="Segurens B."/>
            <person name="Wincker P."/>
            <person name="D'Hont A."/>
            <person name="Scarpelli C."/>
            <person name="Weissenbach J."/>
            <person name="Salanoubat M."/>
            <person name="Quetier F."/>
            <person name="Yu Y."/>
            <person name="Kim H.R."/>
            <person name="Rambo T."/>
            <person name="Currie J."/>
            <person name="Collura K."/>
            <person name="Luo M."/>
            <person name="Yang T."/>
            <person name="Ammiraju J.S.S."/>
            <person name="Engler F."/>
            <person name="Soderlund C."/>
            <person name="Wing R.A."/>
            <person name="Palmer L.E."/>
            <person name="de la Bastide M."/>
            <person name="Spiegel L."/>
            <person name="Nascimento L."/>
            <person name="Zutavern T."/>
            <person name="O'Shaughnessy A."/>
            <person name="Dike S."/>
            <person name="Dedhia N."/>
            <person name="Preston R."/>
            <person name="Balija V."/>
            <person name="McCombie W.R."/>
            <person name="Chow T."/>
            <person name="Chen H."/>
            <person name="Chung M."/>
            <person name="Chen C."/>
            <person name="Shaw J."/>
            <person name="Wu H."/>
            <person name="Hsiao K."/>
            <person name="Chao Y."/>
            <person name="Chu M."/>
            <person name="Cheng C."/>
            <person name="Hour A."/>
            <person name="Lee P."/>
            <person name="Lin S."/>
            <person name="Lin Y."/>
            <person name="Liou J."/>
            <person name="Liu S."/>
            <person name="Hsing Y."/>
            <person name="Raghuvanshi S."/>
            <person name="Mohanty A."/>
            <person name="Bharti A.K."/>
            <person name="Gaur A."/>
            <person name="Gupta V."/>
            <person name="Kumar D."/>
            <person name="Ravi V."/>
            <person name="Vij S."/>
            <person name="Kapur A."/>
            <person name="Khurana P."/>
            <person name="Khurana P."/>
            <person name="Khurana J.P."/>
            <person name="Tyagi A.K."/>
            <person name="Gaikwad K."/>
            <person name="Singh A."/>
            <person name="Dalal V."/>
            <person name="Srivastava S."/>
            <person name="Dixit A."/>
            <person name="Pal A.K."/>
            <person name="Ghazi I.A."/>
            <person name="Yadav M."/>
            <person name="Pandit A."/>
            <person name="Bhargava A."/>
            <person name="Sureshbabu K."/>
            <person name="Batra K."/>
            <person name="Sharma T.R."/>
            <person name="Mohapatra T."/>
            <person name="Singh N.K."/>
            <person name="Messing J."/>
            <person name="Nelson A.B."/>
            <person name="Fuks G."/>
            <person name="Kavchok S."/>
            <person name="Keizer G."/>
            <person name="Linton E."/>
            <person name="Llaca V."/>
            <person name="Song R."/>
            <person name="Tanyolac B."/>
            <person name="Young S."/>
            <person name="Ho-Il K."/>
            <person name="Hahn J.H."/>
            <person name="Sangsakoo G."/>
            <person name="Vanavichit A."/>
            <person name="de Mattos Luiz.A.T."/>
            <person name="Zimmer P.D."/>
            <person name="Malone G."/>
            <person name="Dellagostin O."/>
            <person name="de Oliveira A.C."/>
            <person name="Bevan M."/>
            <person name="Bancroft I."/>
            <person name="Minx P."/>
            <person name="Cordum H."/>
            <person name="Wilson R."/>
            <person name="Cheng Z."/>
            <person name="Jin W."/>
            <person name="Jiang J."/>
            <person name="Leong S.A."/>
            <person name="Iwama H."/>
            <person name="Gojobori T."/>
            <person name="Itoh T."/>
            <person name="Niimura Y."/>
            <person name="Fujii Y."/>
            <person name="Habara T."/>
            <person name="Sakai H."/>
            <person name="Sato Y."/>
            <person name="Wilson G."/>
            <person name="Kumar K."/>
            <person name="McCouch S."/>
            <person name="Juretic N."/>
            <person name="Hoen D."/>
            <person name="Wright S."/>
            <person name="Bruskiewich R."/>
            <person name="Bureau T."/>
            <person name="Miyao A."/>
            <person name="Hirochika H."/>
            <person name="Nishikawa T."/>
            <person name="Kadowaki K."/>
            <person name="Sugiura M."/>
            <person name="Burr B."/>
            <person name="Sasaki T."/>
        </authorList>
    </citation>
    <scope>NUCLEOTIDE SEQUENCE [LARGE SCALE GENOMIC DNA]</scope>
    <source>
        <strain evidence="2">cv. Nipponbare</strain>
    </source>
</reference>
<dbReference type="Gramene" id="Os03t0738300-01">
    <property type="protein sequence ID" value="Os03t0738300-01"/>
    <property type="gene ID" value="Os03g0738300"/>
</dbReference>
<dbReference type="AlphaFoldDB" id="A0A0P0W3P5"/>
<organism evidence="1 2">
    <name type="scientific">Oryza sativa subsp. japonica</name>
    <name type="common">Rice</name>
    <dbReference type="NCBI Taxonomy" id="39947"/>
    <lineage>
        <taxon>Eukaryota</taxon>
        <taxon>Viridiplantae</taxon>
        <taxon>Streptophyta</taxon>
        <taxon>Embryophyta</taxon>
        <taxon>Tracheophyta</taxon>
        <taxon>Spermatophyta</taxon>
        <taxon>Magnoliopsida</taxon>
        <taxon>Liliopsida</taxon>
        <taxon>Poales</taxon>
        <taxon>Poaceae</taxon>
        <taxon>BOP clade</taxon>
        <taxon>Oryzoideae</taxon>
        <taxon>Oryzeae</taxon>
        <taxon>Oryzinae</taxon>
        <taxon>Oryza</taxon>
        <taxon>Oryza sativa</taxon>
    </lineage>
</organism>
<accession>A0A0P0W3P5</accession>